<reference evidence="1" key="2">
    <citation type="submission" date="2023-03" db="EMBL/GenBank/DDBJ databases">
        <authorList>
            <person name="Inwood S.N."/>
            <person name="Skelly J.G."/>
            <person name="Guhlin J."/>
            <person name="Harrop T.W.R."/>
            <person name="Goldson S.G."/>
            <person name="Dearden P.K."/>
        </authorList>
    </citation>
    <scope>NUCLEOTIDE SEQUENCE</scope>
    <source>
        <strain evidence="1">Lincoln</strain>
        <tissue evidence="1">Whole body</tissue>
    </source>
</reference>
<organism evidence="1 2">
    <name type="scientific">Microctonus hyperodae</name>
    <name type="common">Parasitoid wasp</name>
    <dbReference type="NCBI Taxonomy" id="165561"/>
    <lineage>
        <taxon>Eukaryota</taxon>
        <taxon>Metazoa</taxon>
        <taxon>Ecdysozoa</taxon>
        <taxon>Arthropoda</taxon>
        <taxon>Hexapoda</taxon>
        <taxon>Insecta</taxon>
        <taxon>Pterygota</taxon>
        <taxon>Neoptera</taxon>
        <taxon>Endopterygota</taxon>
        <taxon>Hymenoptera</taxon>
        <taxon>Apocrita</taxon>
        <taxon>Ichneumonoidea</taxon>
        <taxon>Braconidae</taxon>
        <taxon>Euphorinae</taxon>
        <taxon>Microctonus</taxon>
    </lineage>
</organism>
<gene>
    <name evidence="1" type="ORF">PV327_011099</name>
</gene>
<comment type="caution">
    <text evidence="1">The sequence shown here is derived from an EMBL/GenBank/DDBJ whole genome shotgun (WGS) entry which is preliminary data.</text>
</comment>
<name>A0AA39C7Q5_MICHY</name>
<proteinExistence type="predicted"/>
<dbReference type="AlphaFoldDB" id="A0AA39C7Q5"/>
<accession>A0AA39C7Q5</accession>
<dbReference type="EMBL" id="JAQQBR010001913">
    <property type="protein sequence ID" value="KAK0159472.1"/>
    <property type="molecule type" value="Genomic_DNA"/>
</dbReference>
<dbReference type="Proteomes" id="UP001168972">
    <property type="component" value="Unassembled WGS sequence"/>
</dbReference>
<keyword evidence="2" id="KW-1185">Reference proteome</keyword>
<reference evidence="1" key="1">
    <citation type="journal article" date="2023" name="bioRxiv">
        <title>Scaffold-level genome assemblies of two parasitoid biocontrol wasps reveal the parthenogenesis mechanism and an associated novel virus.</title>
        <authorList>
            <person name="Inwood S."/>
            <person name="Skelly J."/>
            <person name="Guhlin J."/>
            <person name="Harrop T."/>
            <person name="Goldson S."/>
            <person name="Dearden P."/>
        </authorList>
    </citation>
    <scope>NUCLEOTIDE SEQUENCE</scope>
    <source>
        <strain evidence="1">Lincoln</strain>
        <tissue evidence="1">Whole body</tissue>
    </source>
</reference>
<evidence type="ECO:0000313" key="1">
    <source>
        <dbReference type="EMBL" id="KAK0159472.1"/>
    </source>
</evidence>
<sequence length="151" mass="17488">MAWGSLQQSSHVDDSNNHLGFDYPIVENNNNSVDTRLSSEEYQYPYCIKNSSDVFLMNLAQFFLKLEFKFSLSASTVQYIATEISKMTQKNEEILKQNLSMHLEQCSISADVIKDIIDASLENNLFNNIENTLGTSFRRRNFFEKNFPYVN</sequence>
<evidence type="ECO:0000313" key="2">
    <source>
        <dbReference type="Proteomes" id="UP001168972"/>
    </source>
</evidence>
<protein>
    <submittedName>
        <fullName evidence="1">Uncharacterized protein</fullName>
    </submittedName>
</protein>